<dbReference type="Gene3D" id="1.10.287.160">
    <property type="entry name" value="HR1 repeat"/>
    <property type="match status" value="1"/>
</dbReference>
<keyword evidence="2" id="KW-0238">DNA-binding</keyword>
<dbReference type="PANTHER" id="PTHR38465">
    <property type="entry name" value="HTH-TYPE TRANSCRIPTIONAL REGULATOR MJ1563-RELATED"/>
    <property type="match status" value="1"/>
</dbReference>
<dbReference type="RefSeq" id="WP_204069537.1">
    <property type="nucleotide sequence ID" value="NZ_BOOJ01000087.1"/>
</dbReference>
<dbReference type="Gene3D" id="1.10.10.10">
    <property type="entry name" value="Winged helix-like DNA-binding domain superfamily/Winged helix DNA-binding domain"/>
    <property type="match status" value="1"/>
</dbReference>
<protein>
    <recommendedName>
        <fullName evidence="6">MarR family transcriptional regulator</fullName>
    </recommendedName>
</protein>
<evidence type="ECO:0008006" key="6">
    <source>
        <dbReference type="Google" id="ProtNLM"/>
    </source>
</evidence>
<dbReference type="SUPFAM" id="SSF46785">
    <property type="entry name" value="Winged helix' DNA-binding domain"/>
    <property type="match status" value="1"/>
</dbReference>
<evidence type="ECO:0000256" key="1">
    <source>
        <dbReference type="ARBA" id="ARBA00023015"/>
    </source>
</evidence>
<evidence type="ECO:0000313" key="5">
    <source>
        <dbReference type="Proteomes" id="UP000619788"/>
    </source>
</evidence>
<gene>
    <name evidence="4" type="ORF">Psi01_81750</name>
</gene>
<keyword evidence="5" id="KW-1185">Reference proteome</keyword>
<keyword evidence="1" id="KW-0805">Transcription regulation</keyword>
<evidence type="ECO:0000256" key="2">
    <source>
        <dbReference type="ARBA" id="ARBA00023125"/>
    </source>
</evidence>
<evidence type="ECO:0000313" key="4">
    <source>
        <dbReference type="EMBL" id="GIH97545.1"/>
    </source>
</evidence>
<comment type="caution">
    <text evidence="4">The sequence shown here is derived from an EMBL/GenBank/DDBJ whole genome shotgun (WGS) entry which is preliminary data.</text>
</comment>
<dbReference type="EMBL" id="BOOJ01000087">
    <property type="protein sequence ID" value="GIH97545.1"/>
    <property type="molecule type" value="Genomic_DNA"/>
</dbReference>
<dbReference type="InterPro" id="IPR036390">
    <property type="entry name" value="WH_DNA-bd_sf"/>
</dbReference>
<reference evidence="4 5" key="1">
    <citation type="submission" date="2021-01" db="EMBL/GenBank/DDBJ databases">
        <title>Whole genome shotgun sequence of Planobispora siamensis NBRC 107568.</title>
        <authorList>
            <person name="Komaki H."/>
            <person name="Tamura T."/>
        </authorList>
    </citation>
    <scope>NUCLEOTIDE SEQUENCE [LARGE SCALE GENOMIC DNA]</scope>
    <source>
        <strain evidence="4 5">NBRC 107568</strain>
    </source>
</reference>
<dbReference type="PANTHER" id="PTHR38465:SF2">
    <property type="entry name" value="HTH-TYPE TRANSCRIPTIONAL REGULATOR MMPR5"/>
    <property type="match status" value="1"/>
</dbReference>
<dbReference type="AlphaFoldDB" id="A0A8J3SQB4"/>
<accession>A0A8J3SQB4</accession>
<name>A0A8J3SQB4_9ACTN</name>
<organism evidence="4 5">
    <name type="scientific">Planobispora siamensis</name>
    <dbReference type="NCBI Taxonomy" id="936338"/>
    <lineage>
        <taxon>Bacteria</taxon>
        <taxon>Bacillati</taxon>
        <taxon>Actinomycetota</taxon>
        <taxon>Actinomycetes</taxon>
        <taxon>Streptosporangiales</taxon>
        <taxon>Streptosporangiaceae</taxon>
        <taxon>Planobispora</taxon>
    </lineage>
</organism>
<dbReference type="InterPro" id="IPR052362">
    <property type="entry name" value="HTH-GbsR_regulator"/>
</dbReference>
<sequence length="156" mass="18242">MERTPLHDYADEIGLWMEDRGLPRMSGRVLGWLMVCEPAHQSADELAEALLASRGAISMSVRMLMDGGSVERFPVAGTRRTYYRLRPGFWLREAEDKARMAGEWRKITERGLQLLSDRDEASRQRVQEAHDMYAFLEAEYGRIRDRWLEHRARKET</sequence>
<dbReference type="Proteomes" id="UP000619788">
    <property type="component" value="Unassembled WGS sequence"/>
</dbReference>
<keyword evidence="3" id="KW-0804">Transcription</keyword>
<evidence type="ECO:0000256" key="3">
    <source>
        <dbReference type="ARBA" id="ARBA00023163"/>
    </source>
</evidence>
<proteinExistence type="predicted"/>
<dbReference type="InterPro" id="IPR036388">
    <property type="entry name" value="WH-like_DNA-bd_sf"/>
</dbReference>
<dbReference type="GO" id="GO:0003677">
    <property type="term" value="F:DNA binding"/>
    <property type="evidence" value="ECO:0007669"/>
    <property type="project" value="UniProtKB-KW"/>
</dbReference>